<comment type="subcellular location">
    <subcellularLocation>
        <location evidence="1">Cell membrane</location>
        <topology evidence="1">Multi-pass membrane protein</topology>
    </subcellularLocation>
</comment>
<comment type="caution">
    <text evidence="10">The sequence shown here is derived from an EMBL/GenBank/DDBJ whole genome shotgun (WGS) entry which is preliminary data.</text>
</comment>
<sequence>MHSRDIGAFAWHALTGYTTRTVLMLMAMAIGVAAVVMLTALGEGARRYVAGQFASLGTNLIIVIPGRAETAGVSPSTLMGETPRDLTLDDAMALTRSYRVRRIAPINVGSADASWKSRSREVTVFGTTNELLALRHWTLAKGRFLPDTDIDIASPVCVIGTKIRDELFGSQPALGQWMRIGDRRFRVIGILGSEGRSIGVDVQETVMIPVASAQQLFNTPSLFRILVEARTREAIEPVKQFILDTLKERHQGEEDVTVITQDAVLATFDRIFTALTYAVGGIAAISLFVAGILIMNVMLVAVSQRTAEIGLLKALGAAPRQIVALFLAEAFLLSSLGALLGLLLGELGSVIVRQMFPTLPAYPPGWATLTALLVALTTGLLFSLLPARRAARLDPVLALSGR</sequence>
<keyword evidence="3 7" id="KW-0812">Transmembrane</keyword>
<comment type="similarity">
    <text evidence="6">Belongs to the ABC-4 integral membrane protein family.</text>
</comment>
<feature type="transmembrane region" description="Helical" evidence="7">
    <location>
        <begin position="21"/>
        <end position="42"/>
    </location>
</feature>
<evidence type="ECO:0000256" key="6">
    <source>
        <dbReference type="ARBA" id="ARBA00038076"/>
    </source>
</evidence>
<dbReference type="Pfam" id="PF12704">
    <property type="entry name" value="MacB_PCD"/>
    <property type="match status" value="1"/>
</dbReference>
<dbReference type="InterPro" id="IPR003838">
    <property type="entry name" value="ABC3_permease_C"/>
</dbReference>
<feature type="transmembrane region" description="Helical" evidence="7">
    <location>
        <begin position="322"/>
        <end position="345"/>
    </location>
</feature>
<name>A0A4V2PGT5_9GAMM</name>
<dbReference type="Proteomes" id="UP000295707">
    <property type="component" value="Unassembled WGS sequence"/>
</dbReference>
<proteinExistence type="inferred from homology"/>
<dbReference type="RefSeq" id="WP_132971895.1">
    <property type="nucleotide sequence ID" value="NZ_SMFX01000001.1"/>
</dbReference>
<evidence type="ECO:0000256" key="2">
    <source>
        <dbReference type="ARBA" id="ARBA00022475"/>
    </source>
</evidence>
<dbReference type="EMBL" id="SMFX01000001">
    <property type="protein sequence ID" value="TCK18066.1"/>
    <property type="molecule type" value="Genomic_DNA"/>
</dbReference>
<dbReference type="PANTHER" id="PTHR30572">
    <property type="entry name" value="MEMBRANE COMPONENT OF TRANSPORTER-RELATED"/>
    <property type="match status" value="1"/>
</dbReference>
<dbReference type="Pfam" id="PF02687">
    <property type="entry name" value="FtsX"/>
    <property type="match status" value="1"/>
</dbReference>
<keyword evidence="4 7" id="KW-1133">Transmembrane helix</keyword>
<dbReference type="PANTHER" id="PTHR30572:SF4">
    <property type="entry name" value="ABC TRANSPORTER PERMEASE YTRF"/>
    <property type="match status" value="1"/>
</dbReference>
<evidence type="ECO:0000256" key="7">
    <source>
        <dbReference type="SAM" id="Phobius"/>
    </source>
</evidence>
<protein>
    <submittedName>
        <fullName evidence="10">Putative ABC transport system permease protein</fullName>
    </submittedName>
</protein>
<evidence type="ECO:0000256" key="5">
    <source>
        <dbReference type="ARBA" id="ARBA00023136"/>
    </source>
</evidence>
<dbReference type="InterPro" id="IPR050250">
    <property type="entry name" value="Macrolide_Exporter_MacB"/>
</dbReference>
<keyword evidence="11" id="KW-1185">Reference proteome</keyword>
<dbReference type="GO" id="GO:0005886">
    <property type="term" value="C:plasma membrane"/>
    <property type="evidence" value="ECO:0007669"/>
    <property type="project" value="UniProtKB-SubCell"/>
</dbReference>
<keyword evidence="2" id="KW-1003">Cell membrane</keyword>
<accession>A0A4V2PGT5</accession>
<dbReference type="GO" id="GO:0022857">
    <property type="term" value="F:transmembrane transporter activity"/>
    <property type="evidence" value="ECO:0007669"/>
    <property type="project" value="TreeGrafter"/>
</dbReference>
<dbReference type="OrthoDB" id="9770036at2"/>
<feature type="domain" description="MacB-like periplasmic core" evidence="9">
    <location>
        <begin position="21"/>
        <end position="240"/>
    </location>
</feature>
<evidence type="ECO:0000313" key="11">
    <source>
        <dbReference type="Proteomes" id="UP000295707"/>
    </source>
</evidence>
<feature type="transmembrane region" description="Helical" evidence="7">
    <location>
        <begin position="277"/>
        <end position="302"/>
    </location>
</feature>
<keyword evidence="5 7" id="KW-0472">Membrane</keyword>
<organism evidence="10 11">
    <name type="scientific">Thiogranum longum</name>
    <dbReference type="NCBI Taxonomy" id="1537524"/>
    <lineage>
        <taxon>Bacteria</taxon>
        <taxon>Pseudomonadati</taxon>
        <taxon>Pseudomonadota</taxon>
        <taxon>Gammaproteobacteria</taxon>
        <taxon>Chromatiales</taxon>
        <taxon>Ectothiorhodospiraceae</taxon>
        <taxon>Thiogranum</taxon>
    </lineage>
</organism>
<dbReference type="AlphaFoldDB" id="A0A4V2PGT5"/>
<gene>
    <name evidence="10" type="ORF">DFR30_1325</name>
</gene>
<evidence type="ECO:0000259" key="8">
    <source>
        <dbReference type="Pfam" id="PF02687"/>
    </source>
</evidence>
<reference evidence="10 11" key="1">
    <citation type="submission" date="2019-03" db="EMBL/GenBank/DDBJ databases">
        <title>Genomic Encyclopedia of Type Strains, Phase IV (KMG-IV): sequencing the most valuable type-strain genomes for metagenomic binning, comparative biology and taxonomic classification.</title>
        <authorList>
            <person name="Goeker M."/>
        </authorList>
    </citation>
    <scope>NUCLEOTIDE SEQUENCE [LARGE SCALE GENOMIC DNA]</scope>
    <source>
        <strain evidence="10 11">DSM 19610</strain>
    </source>
</reference>
<evidence type="ECO:0000259" key="9">
    <source>
        <dbReference type="Pfam" id="PF12704"/>
    </source>
</evidence>
<evidence type="ECO:0000256" key="1">
    <source>
        <dbReference type="ARBA" id="ARBA00004651"/>
    </source>
</evidence>
<dbReference type="InterPro" id="IPR025857">
    <property type="entry name" value="MacB_PCD"/>
</dbReference>
<feature type="domain" description="ABC3 transporter permease C-terminal" evidence="8">
    <location>
        <begin position="282"/>
        <end position="395"/>
    </location>
</feature>
<feature type="transmembrane region" description="Helical" evidence="7">
    <location>
        <begin position="365"/>
        <end position="385"/>
    </location>
</feature>
<evidence type="ECO:0000256" key="3">
    <source>
        <dbReference type="ARBA" id="ARBA00022692"/>
    </source>
</evidence>
<evidence type="ECO:0000256" key="4">
    <source>
        <dbReference type="ARBA" id="ARBA00022989"/>
    </source>
</evidence>
<evidence type="ECO:0000313" key="10">
    <source>
        <dbReference type="EMBL" id="TCK18066.1"/>
    </source>
</evidence>